<dbReference type="EMBL" id="JH668607">
    <property type="protein sequence ID" value="KAG6459044.1"/>
    <property type="molecule type" value="Genomic_DNA"/>
</dbReference>
<name>A0A921ZJ78_MANSE</name>
<proteinExistence type="predicted"/>
<feature type="transmembrane region" description="Helical" evidence="1">
    <location>
        <begin position="97"/>
        <end position="120"/>
    </location>
</feature>
<comment type="caution">
    <text evidence="2">The sequence shown here is derived from an EMBL/GenBank/DDBJ whole genome shotgun (WGS) entry which is preliminary data.</text>
</comment>
<evidence type="ECO:0000313" key="3">
    <source>
        <dbReference type="Proteomes" id="UP000791440"/>
    </source>
</evidence>
<keyword evidence="3" id="KW-1185">Reference proteome</keyword>
<organism evidence="2 3">
    <name type="scientific">Manduca sexta</name>
    <name type="common">Tobacco hawkmoth</name>
    <name type="synonym">Tobacco hornworm</name>
    <dbReference type="NCBI Taxonomy" id="7130"/>
    <lineage>
        <taxon>Eukaryota</taxon>
        <taxon>Metazoa</taxon>
        <taxon>Ecdysozoa</taxon>
        <taxon>Arthropoda</taxon>
        <taxon>Hexapoda</taxon>
        <taxon>Insecta</taxon>
        <taxon>Pterygota</taxon>
        <taxon>Neoptera</taxon>
        <taxon>Endopterygota</taxon>
        <taxon>Lepidoptera</taxon>
        <taxon>Glossata</taxon>
        <taxon>Ditrysia</taxon>
        <taxon>Bombycoidea</taxon>
        <taxon>Sphingidae</taxon>
        <taxon>Sphinginae</taxon>
        <taxon>Sphingini</taxon>
        <taxon>Manduca</taxon>
    </lineage>
</organism>
<feature type="transmembrane region" description="Helical" evidence="1">
    <location>
        <begin position="61"/>
        <end position="85"/>
    </location>
</feature>
<dbReference type="EMBL" id="JH668607">
    <property type="protein sequence ID" value="KAG6459043.1"/>
    <property type="molecule type" value="Genomic_DNA"/>
</dbReference>
<feature type="transmembrane region" description="Helical" evidence="1">
    <location>
        <begin position="21"/>
        <end position="41"/>
    </location>
</feature>
<sequence>MYCELPLLKRCCFCLPLRPGLIAWGYIKTVAAIAFIGLMCILLDESIERSKRGYYSYTSTIVIQSIILTVTIVDAVFSIIFLVSAHKKHERLMKSCLYYQIFIFVVSNLAFSLYFIYMLYLMATAYIFLGEIWLVLSLTIGFMNAVLQFYLILLVRSVVHKLGNDCTFQFENNAVAAQCHMNTVNFETFNNVAPTKQDKLELIKEEYAPSKV</sequence>
<gene>
    <name evidence="2" type="ORF">O3G_MSEX011180</name>
</gene>
<dbReference type="AlphaFoldDB" id="A0A921ZJ78"/>
<dbReference type="Proteomes" id="UP000791440">
    <property type="component" value="Unassembled WGS sequence"/>
</dbReference>
<reference evidence="2" key="2">
    <citation type="submission" date="2020-12" db="EMBL/GenBank/DDBJ databases">
        <authorList>
            <person name="Kanost M."/>
        </authorList>
    </citation>
    <scope>NUCLEOTIDE SEQUENCE</scope>
</reference>
<evidence type="ECO:0000313" key="2">
    <source>
        <dbReference type="EMBL" id="KAG6459043.1"/>
    </source>
</evidence>
<feature type="transmembrane region" description="Helical" evidence="1">
    <location>
        <begin position="132"/>
        <end position="155"/>
    </location>
</feature>
<reference evidence="2" key="1">
    <citation type="journal article" date="2016" name="Insect Biochem. Mol. Biol.">
        <title>Multifaceted biological insights from a draft genome sequence of the tobacco hornworm moth, Manduca sexta.</title>
        <authorList>
            <person name="Kanost M.R."/>
            <person name="Arrese E.L."/>
            <person name="Cao X."/>
            <person name="Chen Y.R."/>
            <person name="Chellapilla S."/>
            <person name="Goldsmith M.R."/>
            <person name="Grosse-Wilde E."/>
            <person name="Heckel D.G."/>
            <person name="Herndon N."/>
            <person name="Jiang H."/>
            <person name="Papanicolaou A."/>
            <person name="Qu J."/>
            <person name="Soulages J.L."/>
            <person name="Vogel H."/>
            <person name="Walters J."/>
            <person name="Waterhouse R.M."/>
            <person name="Ahn S.J."/>
            <person name="Almeida F.C."/>
            <person name="An C."/>
            <person name="Aqrawi P."/>
            <person name="Bretschneider A."/>
            <person name="Bryant W.B."/>
            <person name="Bucks S."/>
            <person name="Chao H."/>
            <person name="Chevignon G."/>
            <person name="Christen J.M."/>
            <person name="Clarke D.F."/>
            <person name="Dittmer N.T."/>
            <person name="Ferguson L.C.F."/>
            <person name="Garavelou S."/>
            <person name="Gordon K.H.J."/>
            <person name="Gunaratna R.T."/>
            <person name="Han Y."/>
            <person name="Hauser F."/>
            <person name="He Y."/>
            <person name="Heidel-Fischer H."/>
            <person name="Hirsh A."/>
            <person name="Hu Y."/>
            <person name="Jiang H."/>
            <person name="Kalra D."/>
            <person name="Klinner C."/>
            <person name="Konig C."/>
            <person name="Kovar C."/>
            <person name="Kroll A.R."/>
            <person name="Kuwar S.S."/>
            <person name="Lee S.L."/>
            <person name="Lehman R."/>
            <person name="Li K."/>
            <person name="Li Z."/>
            <person name="Liang H."/>
            <person name="Lovelace S."/>
            <person name="Lu Z."/>
            <person name="Mansfield J.H."/>
            <person name="McCulloch K.J."/>
            <person name="Mathew T."/>
            <person name="Morton B."/>
            <person name="Muzny D.M."/>
            <person name="Neunemann D."/>
            <person name="Ongeri F."/>
            <person name="Pauchet Y."/>
            <person name="Pu L.L."/>
            <person name="Pyrousis I."/>
            <person name="Rao X.J."/>
            <person name="Redding A."/>
            <person name="Roesel C."/>
            <person name="Sanchez-Gracia A."/>
            <person name="Schaack S."/>
            <person name="Shukla A."/>
            <person name="Tetreau G."/>
            <person name="Wang Y."/>
            <person name="Xiong G.H."/>
            <person name="Traut W."/>
            <person name="Walsh T.K."/>
            <person name="Worley K.C."/>
            <person name="Wu D."/>
            <person name="Wu W."/>
            <person name="Wu Y.Q."/>
            <person name="Zhang X."/>
            <person name="Zou Z."/>
            <person name="Zucker H."/>
            <person name="Briscoe A.D."/>
            <person name="Burmester T."/>
            <person name="Clem R.J."/>
            <person name="Feyereisen R."/>
            <person name="Grimmelikhuijzen C.J.P."/>
            <person name="Hamodrakas S.J."/>
            <person name="Hansson B.S."/>
            <person name="Huguet E."/>
            <person name="Jermiin L.S."/>
            <person name="Lan Q."/>
            <person name="Lehman H.K."/>
            <person name="Lorenzen M."/>
            <person name="Merzendorfer H."/>
            <person name="Michalopoulos I."/>
            <person name="Morton D.B."/>
            <person name="Muthukrishnan S."/>
            <person name="Oakeshott J.G."/>
            <person name="Palmer W."/>
            <person name="Park Y."/>
            <person name="Passarelli A.L."/>
            <person name="Rozas J."/>
            <person name="Schwartz L.M."/>
            <person name="Smith W."/>
            <person name="Southgate A."/>
            <person name="Vilcinskas A."/>
            <person name="Vogt R."/>
            <person name="Wang P."/>
            <person name="Werren J."/>
            <person name="Yu X.Q."/>
            <person name="Zhou J.J."/>
            <person name="Brown S.J."/>
            <person name="Scherer S.E."/>
            <person name="Richards S."/>
            <person name="Blissard G.W."/>
        </authorList>
    </citation>
    <scope>NUCLEOTIDE SEQUENCE</scope>
</reference>
<keyword evidence="1" id="KW-0472">Membrane</keyword>
<accession>A0A921ZJ78</accession>
<protein>
    <submittedName>
        <fullName evidence="2">Uncharacterized protein</fullName>
    </submittedName>
</protein>
<keyword evidence="1" id="KW-0812">Transmembrane</keyword>
<keyword evidence="1" id="KW-1133">Transmembrane helix</keyword>
<evidence type="ECO:0000256" key="1">
    <source>
        <dbReference type="SAM" id="Phobius"/>
    </source>
</evidence>